<reference evidence="1 2" key="1">
    <citation type="journal article" date="2019" name="J. Ind. Microbiol. Biotechnol.">
        <title>The complete genomic sequence of Streptomyces spectabilis NRRL-2792 and identification of secondary metabolite biosynthetic gene clusters.</title>
        <authorList>
            <person name="Sinha A."/>
            <person name="Phillips-Salemka S."/>
            <person name="Niraula T.A."/>
            <person name="Short K.A."/>
            <person name="Niraula N.P."/>
        </authorList>
    </citation>
    <scope>NUCLEOTIDE SEQUENCE [LARGE SCALE GENOMIC DNA]</scope>
    <source>
        <strain evidence="1 2">NRRL 2792</strain>
    </source>
</reference>
<dbReference type="EMBL" id="CP040916">
    <property type="protein sequence ID" value="QDQ15666.1"/>
    <property type="molecule type" value="Genomic_DNA"/>
</dbReference>
<proteinExistence type="predicted"/>
<dbReference type="InterPro" id="IPR008323">
    <property type="entry name" value="UCP033563"/>
</dbReference>
<dbReference type="Proteomes" id="UP000316806">
    <property type="component" value="Chromosome"/>
</dbReference>
<dbReference type="Pfam" id="PF06245">
    <property type="entry name" value="DUF1015"/>
    <property type="match status" value="1"/>
</dbReference>
<dbReference type="RefSeq" id="WP_144322868.1">
    <property type="nucleotide sequence ID" value="NZ_CP040916.1"/>
</dbReference>
<evidence type="ECO:0000313" key="2">
    <source>
        <dbReference type="Proteomes" id="UP000316806"/>
    </source>
</evidence>
<evidence type="ECO:0000313" key="1">
    <source>
        <dbReference type="EMBL" id="QDQ15666.1"/>
    </source>
</evidence>
<sequence length="409" mass="43746">MSTSDPTVSGPTPPRLRPFRAVRYDEDRAGDLSALVAPPHDDLDPAHARAQRVRPHHIARLLYAADPQAAAGQLQRWLRRGVLRRDERPALYVYQQQRGARILQRGVIGELPIPRARGTERPLLPHEGVSAHVVRQRAAHMAGLRAQLEPLLLAYRGTRSTATQITHHITRRTPTAVARVGDTTHLMWACHDEAETALLSAGVETDQALIADGHHRHAACLSLGAEGSGPWTSSLALFVDTVAHPPRLSAIHRVLPGLDPEKAASAAAEVARVRRLPRGPRPPALDEVVLVGGGRAWAVSDPDPGALHDALMGRPPQWAALPSAVTDHLLLGAAWSVPELPGAVRHLHDADRAVAAVAAPGRGSAVLLPALGEEQVRELARAGVLLPRKSTSFGPKPAIGLALRVIGLS</sequence>
<dbReference type="PANTHER" id="PTHR36454">
    <property type="entry name" value="LMO2823 PROTEIN"/>
    <property type="match status" value="1"/>
</dbReference>
<protein>
    <submittedName>
        <fullName evidence="1">DUF1015 domain-containing protein</fullName>
    </submittedName>
</protein>
<dbReference type="PANTHER" id="PTHR36454:SF1">
    <property type="entry name" value="DUF1015 DOMAIN-CONTAINING PROTEIN"/>
    <property type="match status" value="1"/>
</dbReference>
<organism evidence="1 2">
    <name type="scientific">Streptomyces spectabilis</name>
    <dbReference type="NCBI Taxonomy" id="68270"/>
    <lineage>
        <taxon>Bacteria</taxon>
        <taxon>Bacillati</taxon>
        <taxon>Actinomycetota</taxon>
        <taxon>Actinomycetes</taxon>
        <taxon>Kitasatosporales</taxon>
        <taxon>Streptomycetaceae</taxon>
        <taxon>Streptomyces</taxon>
    </lineage>
</organism>
<dbReference type="AlphaFoldDB" id="A0A516RJ27"/>
<name>A0A516RJ27_STRST</name>
<accession>A0A516RJ27</accession>
<gene>
    <name evidence="1" type="ORF">FH965_38180</name>
</gene>